<proteinExistence type="predicted"/>
<gene>
    <name evidence="2" type="ORF">LTR97_001867</name>
</gene>
<dbReference type="EMBL" id="JAVRQU010000002">
    <property type="protein sequence ID" value="KAK5706875.1"/>
    <property type="molecule type" value="Genomic_DNA"/>
</dbReference>
<feature type="transmembrane region" description="Helical" evidence="1">
    <location>
        <begin position="12"/>
        <end position="37"/>
    </location>
</feature>
<keyword evidence="1" id="KW-1133">Transmembrane helix</keyword>
<comment type="caution">
    <text evidence="2">The sequence shown here is derived from an EMBL/GenBank/DDBJ whole genome shotgun (WGS) entry which is preliminary data.</text>
</comment>
<reference evidence="2" key="1">
    <citation type="submission" date="2023-08" db="EMBL/GenBank/DDBJ databases">
        <title>Black Yeasts Isolated from many extreme environments.</title>
        <authorList>
            <person name="Coleine C."/>
            <person name="Stajich J.E."/>
            <person name="Selbmann L."/>
        </authorList>
    </citation>
    <scope>NUCLEOTIDE SEQUENCE</scope>
    <source>
        <strain evidence="2">CCFEE 5810</strain>
    </source>
</reference>
<dbReference type="AlphaFoldDB" id="A0AAN7VXL6"/>
<organism evidence="2 3">
    <name type="scientific">Elasticomyces elasticus</name>
    <dbReference type="NCBI Taxonomy" id="574655"/>
    <lineage>
        <taxon>Eukaryota</taxon>
        <taxon>Fungi</taxon>
        <taxon>Dikarya</taxon>
        <taxon>Ascomycota</taxon>
        <taxon>Pezizomycotina</taxon>
        <taxon>Dothideomycetes</taxon>
        <taxon>Dothideomycetidae</taxon>
        <taxon>Mycosphaerellales</taxon>
        <taxon>Teratosphaeriaceae</taxon>
        <taxon>Elasticomyces</taxon>
    </lineage>
</organism>
<keyword evidence="1" id="KW-0812">Transmembrane</keyword>
<dbReference type="Proteomes" id="UP001310594">
    <property type="component" value="Unassembled WGS sequence"/>
</dbReference>
<accession>A0AAN7VXL6</accession>
<keyword evidence="1" id="KW-0472">Membrane</keyword>
<evidence type="ECO:0000313" key="3">
    <source>
        <dbReference type="Proteomes" id="UP001310594"/>
    </source>
</evidence>
<sequence>MEVPPLVYTVIPWLQLLFTIILIFVSGIAWCFNLWILPIIRLNTSTSALTQFAEVSKRGAKYLDPLNAGIAITLALIAIVQTQHPSQIEVTEWKVPAAASFTLFQVAWWERVMIFCFDDAAAALKEDRANSKGGEGRWLREVANVEFARIMDCWERRHAVRATLPLVAAVILLAPRVL</sequence>
<evidence type="ECO:0000256" key="1">
    <source>
        <dbReference type="SAM" id="Phobius"/>
    </source>
</evidence>
<name>A0AAN7VXL6_9PEZI</name>
<evidence type="ECO:0000313" key="2">
    <source>
        <dbReference type="EMBL" id="KAK5706875.1"/>
    </source>
</evidence>
<protein>
    <submittedName>
        <fullName evidence="2">Uncharacterized protein</fullName>
    </submittedName>
</protein>